<reference evidence="2 3" key="1">
    <citation type="submission" date="2018-08" db="EMBL/GenBank/DDBJ databases">
        <title>Genome and evolution of the arbuscular mycorrhizal fungus Diversispora epigaea (formerly Glomus versiforme) and its bacterial endosymbionts.</title>
        <authorList>
            <person name="Sun X."/>
            <person name="Fei Z."/>
            <person name="Harrison M."/>
        </authorList>
    </citation>
    <scope>NUCLEOTIDE SEQUENCE [LARGE SCALE GENOMIC DNA]</scope>
    <source>
        <strain evidence="2 3">IT104</strain>
    </source>
</reference>
<protein>
    <recommendedName>
        <fullName evidence="4">Sequence orphan</fullName>
    </recommendedName>
</protein>
<proteinExistence type="predicted"/>
<feature type="region of interest" description="Disordered" evidence="1">
    <location>
        <begin position="393"/>
        <end position="414"/>
    </location>
</feature>
<organism evidence="2 3">
    <name type="scientific">Diversispora epigaea</name>
    <dbReference type="NCBI Taxonomy" id="1348612"/>
    <lineage>
        <taxon>Eukaryota</taxon>
        <taxon>Fungi</taxon>
        <taxon>Fungi incertae sedis</taxon>
        <taxon>Mucoromycota</taxon>
        <taxon>Glomeromycotina</taxon>
        <taxon>Glomeromycetes</taxon>
        <taxon>Diversisporales</taxon>
        <taxon>Diversisporaceae</taxon>
        <taxon>Diversispora</taxon>
    </lineage>
</organism>
<keyword evidence="3" id="KW-1185">Reference proteome</keyword>
<dbReference type="EMBL" id="PQFF01000101">
    <property type="protein sequence ID" value="RHZ82614.1"/>
    <property type="molecule type" value="Genomic_DNA"/>
</dbReference>
<dbReference type="AlphaFoldDB" id="A0A397JBT9"/>
<name>A0A397JBT9_9GLOM</name>
<evidence type="ECO:0000313" key="3">
    <source>
        <dbReference type="Proteomes" id="UP000266861"/>
    </source>
</evidence>
<evidence type="ECO:0000256" key="1">
    <source>
        <dbReference type="SAM" id="MobiDB-lite"/>
    </source>
</evidence>
<accession>A0A397JBT9</accession>
<dbReference type="Proteomes" id="UP000266861">
    <property type="component" value="Unassembled WGS sequence"/>
</dbReference>
<evidence type="ECO:0000313" key="2">
    <source>
        <dbReference type="EMBL" id="RHZ82614.1"/>
    </source>
</evidence>
<gene>
    <name evidence="2" type="ORF">Glove_108g7</name>
</gene>
<comment type="caution">
    <text evidence="2">The sequence shown here is derived from an EMBL/GenBank/DDBJ whole genome shotgun (WGS) entry which is preliminary data.</text>
</comment>
<dbReference type="OrthoDB" id="73465at2759"/>
<sequence length="457" mass="52208">MLALKALDSICMDKFDPWDISNYKISSCTFKENFRTKDKNYNNNSLIASDMFILEFNCSINNQILCEKMNYTFQLATKEISRVFKLNTEINLKVNFESLNEPTLLGSTIPSRFIKLISEEDNVARYYPQALVKQFNNYDSQNFLKYDIIMSINSDQNLWFEGDGQINKNQSDAFTLVIHEIMHGLGFYSLWDDSIEQSKALSPFLSFNSNTFEGFIESIFDKYVYVVKDDDDDDDNDDNSNLESFLNLTAKLNTIGPPGIQVYDKKEFMNKVLSSPQWEEVARYVYNKSNNKEHSIKFTPNNYSINDIFLETRIDYNPSSSLCHVSYHDFANSSDFLVTYLHDSGLTKNDFLIRGGNYSGGVIGPRLLAIMSSLGYETKLDIQPDFSVITTTSSTTSASSSTSTSTTSTSINSLSSNGSNNNFKNFNGWKLVLIILELSIFLFKNYSKHRLIRTDKN</sequence>
<evidence type="ECO:0008006" key="4">
    <source>
        <dbReference type="Google" id="ProtNLM"/>
    </source>
</evidence>